<keyword evidence="3" id="KW-1185">Reference proteome</keyword>
<feature type="region of interest" description="Disordered" evidence="1">
    <location>
        <begin position="181"/>
        <end position="224"/>
    </location>
</feature>
<dbReference type="Gramene" id="Kaladp0050s0246.1.v1.1">
    <property type="protein sequence ID" value="Kaladp0050s0246.1.v1.1"/>
    <property type="gene ID" value="Kaladp0050s0246.v1.1"/>
</dbReference>
<reference evidence="2" key="1">
    <citation type="submission" date="2021-01" db="UniProtKB">
        <authorList>
            <consortium name="EnsemblPlants"/>
        </authorList>
    </citation>
    <scope>IDENTIFICATION</scope>
</reference>
<dbReference type="AlphaFoldDB" id="A0A7N0U214"/>
<feature type="compositionally biased region" description="Basic and acidic residues" evidence="1">
    <location>
        <begin position="140"/>
        <end position="149"/>
    </location>
</feature>
<feature type="compositionally biased region" description="Polar residues" evidence="1">
    <location>
        <begin position="194"/>
        <end position="205"/>
    </location>
</feature>
<evidence type="ECO:0000313" key="2">
    <source>
        <dbReference type="EnsemblPlants" id="Kaladp0050s0246.1.v1.1"/>
    </source>
</evidence>
<dbReference type="Proteomes" id="UP000594263">
    <property type="component" value="Unplaced"/>
</dbReference>
<evidence type="ECO:0000313" key="3">
    <source>
        <dbReference type="Proteomes" id="UP000594263"/>
    </source>
</evidence>
<name>A0A7N0U214_KALFE</name>
<sequence length="240" mass="26364">MLRRSVLEISRRRGIRGLPRQITAQTRPFLSSRNDFSTAAKVPAPTEKPSGSGSRAGKIIFGSAIIGAAGAAVYQYGYLDQFLGKSEHGSLEADDDNVPQDIREPVVLPKVEEQIASRGDAKEVVEKVDPRTVTSSSQELSEKLEKPNESPEIIPAIDLLIANVVDKTSVTLTTDKLAIESETDTKSSEDGDSLESTPLTTQQAEPDNKDDTRELPPPNIMTDYTPEVFQSKLQYFLFWN</sequence>
<feature type="region of interest" description="Disordered" evidence="1">
    <location>
        <begin position="34"/>
        <end position="53"/>
    </location>
</feature>
<feature type="region of interest" description="Disordered" evidence="1">
    <location>
        <begin position="118"/>
        <end position="149"/>
    </location>
</feature>
<protein>
    <submittedName>
        <fullName evidence="2">Uncharacterized protein</fullName>
    </submittedName>
</protein>
<organism evidence="2 3">
    <name type="scientific">Kalanchoe fedtschenkoi</name>
    <name type="common">Lavender scallops</name>
    <name type="synonym">South American air plant</name>
    <dbReference type="NCBI Taxonomy" id="63787"/>
    <lineage>
        <taxon>Eukaryota</taxon>
        <taxon>Viridiplantae</taxon>
        <taxon>Streptophyta</taxon>
        <taxon>Embryophyta</taxon>
        <taxon>Tracheophyta</taxon>
        <taxon>Spermatophyta</taxon>
        <taxon>Magnoliopsida</taxon>
        <taxon>eudicotyledons</taxon>
        <taxon>Gunneridae</taxon>
        <taxon>Pentapetalae</taxon>
        <taxon>Saxifragales</taxon>
        <taxon>Crassulaceae</taxon>
        <taxon>Kalanchoe</taxon>
    </lineage>
</organism>
<proteinExistence type="predicted"/>
<feature type="compositionally biased region" description="Basic and acidic residues" evidence="1">
    <location>
        <begin position="118"/>
        <end position="130"/>
    </location>
</feature>
<dbReference type="EnsemblPlants" id="Kaladp0050s0246.1.v1.1">
    <property type="protein sequence ID" value="Kaladp0050s0246.1.v1.1"/>
    <property type="gene ID" value="Kaladp0050s0246.v1.1"/>
</dbReference>
<accession>A0A7N0U214</accession>
<evidence type="ECO:0000256" key="1">
    <source>
        <dbReference type="SAM" id="MobiDB-lite"/>
    </source>
</evidence>